<dbReference type="SUPFAM" id="SSF81321">
    <property type="entry name" value="Family A G protein-coupled receptor-like"/>
    <property type="match status" value="1"/>
</dbReference>
<keyword evidence="6 13" id="KW-0812">Transmembrane</keyword>
<feature type="transmembrane region" description="Helical" evidence="13">
    <location>
        <begin position="127"/>
        <end position="147"/>
    </location>
</feature>
<dbReference type="GO" id="GO:0016503">
    <property type="term" value="F:pheromone receptor activity"/>
    <property type="evidence" value="ECO:0007669"/>
    <property type="project" value="InterPro"/>
</dbReference>
<evidence type="ECO:0000313" key="16">
    <source>
        <dbReference type="RefSeq" id="XP_005085713.1"/>
    </source>
</evidence>
<keyword evidence="15" id="KW-1185">Reference proteome</keyword>
<organism evidence="15 16">
    <name type="scientific">Mesocricetus auratus</name>
    <name type="common">Golden hamster</name>
    <dbReference type="NCBI Taxonomy" id="10036"/>
    <lineage>
        <taxon>Eukaryota</taxon>
        <taxon>Metazoa</taxon>
        <taxon>Chordata</taxon>
        <taxon>Craniata</taxon>
        <taxon>Vertebrata</taxon>
        <taxon>Euteleostomi</taxon>
        <taxon>Mammalia</taxon>
        <taxon>Eutheria</taxon>
        <taxon>Euarchontoglires</taxon>
        <taxon>Glires</taxon>
        <taxon>Rodentia</taxon>
        <taxon>Myomorpha</taxon>
        <taxon>Muroidea</taxon>
        <taxon>Cricetidae</taxon>
        <taxon>Cricetinae</taxon>
        <taxon>Mesocricetus</taxon>
    </lineage>
</organism>
<keyword evidence="8 13" id="KW-0297">G-protein coupled receptor</keyword>
<evidence type="ECO:0000256" key="2">
    <source>
        <dbReference type="ARBA" id="ARBA00004651"/>
    </source>
</evidence>
<accession>A0A1U7RES7</accession>
<feature type="transmembrane region" description="Helical" evidence="13">
    <location>
        <begin position="6"/>
        <end position="32"/>
    </location>
</feature>
<evidence type="ECO:0000256" key="1">
    <source>
        <dbReference type="ARBA" id="ARBA00003878"/>
    </source>
</evidence>
<dbReference type="PROSITE" id="PS50262">
    <property type="entry name" value="G_PROTEIN_RECEP_F1_2"/>
    <property type="match status" value="1"/>
</dbReference>
<dbReference type="GO" id="GO:0019236">
    <property type="term" value="P:response to pheromone"/>
    <property type="evidence" value="ECO:0007669"/>
    <property type="project" value="UniProtKB-KW"/>
</dbReference>
<dbReference type="PRINTS" id="PR01534">
    <property type="entry name" value="VOMERONASL1R"/>
</dbReference>
<dbReference type="GeneID" id="101832065"/>
<dbReference type="GO" id="GO:0007606">
    <property type="term" value="P:sensory perception of chemical stimulus"/>
    <property type="evidence" value="ECO:0007669"/>
    <property type="project" value="UniProtKB-ARBA"/>
</dbReference>
<evidence type="ECO:0000256" key="8">
    <source>
        <dbReference type="ARBA" id="ARBA00023040"/>
    </source>
</evidence>
<dbReference type="KEGG" id="maua:101832065"/>
<keyword evidence="7 13" id="KW-1133">Transmembrane helix</keyword>
<comment type="subcellular location">
    <subcellularLocation>
        <location evidence="2 13">Cell membrane</location>
        <topology evidence="2 13">Multi-pass membrane protein</topology>
    </subcellularLocation>
</comment>
<feature type="domain" description="G-protein coupled receptors family 1 profile" evidence="14">
    <location>
        <begin position="22"/>
        <end position="285"/>
    </location>
</feature>
<evidence type="ECO:0000256" key="11">
    <source>
        <dbReference type="ARBA" id="ARBA00023180"/>
    </source>
</evidence>
<keyword evidence="10 13" id="KW-0675">Receptor</keyword>
<sequence length="298" mass="33412">MESGYLAIGIFFLSQTALGLLGNSALLCYFILSNFNGNRVRPTDVIVKHLTWANIIVLLCKGIPQTMVAFDQTYSLDRVSCKLVFYFHRVARGVSIGSTSLLSVFQAITISAHTSKWAQLKVGAPRIIGLSLGLCWALYLSINYLIIERVTDMWDKGNLTEFRQFLYCLMIKLPQTTSIVYAIVLATSDVMCLGLMMWASGFMVLILFKHKQRVQHIHRSLSSKSFPEAKATQRILILVSSFVVLYITSATLMMYFSFKDGGDAWVINVNVAMSACFPAVCPFLLIRHYARAFHPCST</sequence>
<dbReference type="eggNOG" id="ENOG502RD1P">
    <property type="taxonomic scope" value="Eukaryota"/>
</dbReference>
<evidence type="ECO:0000256" key="4">
    <source>
        <dbReference type="ARBA" id="ARBA00022475"/>
    </source>
</evidence>
<evidence type="ECO:0000256" key="13">
    <source>
        <dbReference type="RuleBase" id="RU364061"/>
    </source>
</evidence>
<reference evidence="16" key="1">
    <citation type="submission" date="2025-08" db="UniProtKB">
        <authorList>
            <consortium name="RefSeq"/>
        </authorList>
    </citation>
    <scope>IDENTIFICATION</scope>
    <source>
        <tissue evidence="16">Liver</tissue>
    </source>
</reference>
<evidence type="ECO:0000313" key="15">
    <source>
        <dbReference type="Proteomes" id="UP000886700"/>
    </source>
</evidence>
<dbReference type="Proteomes" id="UP000886700">
    <property type="component" value="Unplaced"/>
</dbReference>
<dbReference type="FunFam" id="1.20.1070.10:FF:000033">
    <property type="entry name" value="Vomeronasal type-1 receptor"/>
    <property type="match status" value="1"/>
</dbReference>
<comment type="function">
    <text evidence="1">Putative pheromone receptor.</text>
</comment>
<dbReference type="InterPro" id="IPR017452">
    <property type="entry name" value="GPCR_Rhodpsn_7TM"/>
</dbReference>
<dbReference type="AlphaFoldDB" id="A0A1U7RES7"/>
<keyword evidence="11" id="KW-0325">Glycoprotein</keyword>
<name>A0A1U7RES7_MESAU</name>
<feature type="transmembrane region" description="Helical" evidence="13">
    <location>
        <begin position="264"/>
        <end position="285"/>
    </location>
</feature>
<protein>
    <recommendedName>
        <fullName evidence="13">Vomeronasal type-1 receptor</fullName>
    </recommendedName>
</protein>
<evidence type="ECO:0000256" key="10">
    <source>
        <dbReference type="ARBA" id="ARBA00023170"/>
    </source>
</evidence>
<dbReference type="Pfam" id="PF03402">
    <property type="entry name" value="V1R"/>
    <property type="match status" value="1"/>
</dbReference>
<keyword evidence="5 13" id="KW-0589">Pheromone response</keyword>
<gene>
    <name evidence="16" type="primary">LOC101832065</name>
</gene>
<evidence type="ECO:0000259" key="14">
    <source>
        <dbReference type="PROSITE" id="PS50262"/>
    </source>
</evidence>
<evidence type="ECO:0000256" key="6">
    <source>
        <dbReference type="ARBA" id="ARBA00022692"/>
    </source>
</evidence>
<keyword evidence="9 13" id="KW-0472">Membrane</keyword>
<dbReference type="OrthoDB" id="9606139at2759"/>
<evidence type="ECO:0000256" key="5">
    <source>
        <dbReference type="ARBA" id="ARBA00022507"/>
    </source>
</evidence>
<keyword evidence="12 13" id="KW-0807">Transducer</keyword>
<evidence type="ECO:0000256" key="3">
    <source>
        <dbReference type="ARBA" id="ARBA00010663"/>
    </source>
</evidence>
<dbReference type="PANTHER" id="PTHR24062">
    <property type="entry name" value="VOMERONASAL TYPE-1 RECEPTOR"/>
    <property type="match status" value="1"/>
</dbReference>
<dbReference type="InterPro" id="IPR004072">
    <property type="entry name" value="Vmron_rcpt_1"/>
</dbReference>
<dbReference type="Gene3D" id="1.20.1070.10">
    <property type="entry name" value="Rhodopsin 7-helix transmembrane proteins"/>
    <property type="match status" value="1"/>
</dbReference>
<evidence type="ECO:0000256" key="9">
    <source>
        <dbReference type="ARBA" id="ARBA00023136"/>
    </source>
</evidence>
<feature type="transmembrane region" description="Helical" evidence="13">
    <location>
        <begin position="235"/>
        <end position="258"/>
    </location>
</feature>
<feature type="transmembrane region" description="Helical" evidence="13">
    <location>
        <begin position="179"/>
        <end position="208"/>
    </location>
</feature>
<dbReference type="GO" id="GO:0005886">
    <property type="term" value="C:plasma membrane"/>
    <property type="evidence" value="ECO:0007669"/>
    <property type="project" value="UniProtKB-SubCell"/>
</dbReference>
<keyword evidence="4 13" id="KW-1003">Cell membrane</keyword>
<evidence type="ECO:0000256" key="7">
    <source>
        <dbReference type="ARBA" id="ARBA00022989"/>
    </source>
</evidence>
<comment type="similarity">
    <text evidence="3 13">Belongs to the G-protein coupled receptor 1 family.</text>
</comment>
<evidence type="ECO:0000256" key="12">
    <source>
        <dbReference type="ARBA" id="ARBA00023224"/>
    </source>
</evidence>
<dbReference type="RefSeq" id="XP_005085713.1">
    <property type="nucleotide sequence ID" value="XM_005085656.1"/>
</dbReference>
<proteinExistence type="inferred from homology"/>